<dbReference type="KEGG" id="vg:17400977"/>
<reference evidence="2 3" key="1">
    <citation type="journal article" date="2014" name="J. Gen. Virol.">
        <title>Whole-genome sequences of two turkey adenovirus types reveal the existence of two unknown lineages that merit the establishment of novel species within the genus Aviadenovirus.</title>
        <authorList>
            <person name="Marek A."/>
            <person name="Ballmann M.Z."/>
            <person name="Kosiol C."/>
            <person name="Harrach B."/>
            <person name="Schlotterer C."/>
            <person name="Hess M."/>
        </authorList>
    </citation>
    <scope>NUCLEOTIDE SEQUENCE [LARGE SCALE GENOMIC DNA]</scope>
    <source>
        <strain evidence="2">TNI1</strain>
    </source>
</reference>
<dbReference type="Pfam" id="PF01057">
    <property type="entry name" value="Parvo_NS1"/>
    <property type="match status" value="1"/>
</dbReference>
<dbReference type="RefSeq" id="YP_008719814.1">
    <property type="nucleotide sequence ID" value="NC_022612.1"/>
</dbReference>
<organism evidence="2 3">
    <name type="scientific">turkey adenovirus 4</name>
    <dbReference type="NCBI Taxonomy" id="1408257"/>
    <lineage>
        <taxon>Viruses</taxon>
        <taxon>Varidnaviria</taxon>
        <taxon>Bamfordvirae</taxon>
        <taxon>Preplasmiviricota</taxon>
        <taxon>Polisuviricotina</taxon>
        <taxon>Pharingeaviricetes</taxon>
        <taxon>Rowavirales</taxon>
        <taxon>Adenoviridae</taxon>
        <taxon>Aviadenovirus</taxon>
        <taxon>Aviadenovirus gallopavoquartum</taxon>
        <taxon>Turkey aviadenovirus C</taxon>
    </lineage>
</organism>
<accession>U5NEA5</accession>
<dbReference type="InterPro" id="IPR001257">
    <property type="entry name" value="Parvovirus_NS1_helicase"/>
</dbReference>
<dbReference type="SUPFAM" id="SSF52540">
    <property type="entry name" value="P-loop containing nucleoside triphosphate hydrolases"/>
    <property type="match status" value="1"/>
</dbReference>
<feature type="domain" description="Parvovirus non-structural protein 1 helicase" evidence="1">
    <location>
        <begin position="5"/>
        <end position="258"/>
    </location>
</feature>
<dbReference type="InterPro" id="IPR027417">
    <property type="entry name" value="P-loop_NTPase"/>
</dbReference>
<dbReference type="Proteomes" id="UP000161081">
    <property type="component" value="Segment"/>
</dbReference>
<keyword evidence="3" id="KW-1185">Reference proteome</keyword>
<sequence length="270" mass="31481">MMGWERYWALVTSLISRGIVTREQWSHADRAEYEYYIKKGRSAVKFEVLFRDVRQHMFWTKRLVDYVVNVGPPKICIRNNPFFKVLLRNGYDPVVVGSVILSWASLDSPRNTIWIKGSPETGAPYFAEAIAYCCPLVTCVDWRRVPQCVEKGVETLLFWWDGGAVMERWVDLCKQVFRGESVMFPGEDNRLVELVRVPVLVYARHDFCRVMSRWGVFSDEYVSGLRDSMYCVEFSVPSRGLECVSCNDIKEFLTWVMPRTVLCPDTFDFQ</sequence>
<proteinExistence type="predicted"/>
<evidence type="ECO:0000259" key="1">
    <source>
        <dbReference type="Pfam" id="PF01057"/>
    </source>
</evidence>
<protein>
    <submittedName>
        <fullName evidence="2">ORF2</fullName>
    </submittedName>
</protein>
<dbReference type="GeneID" id="17400977"/>
<evidence type="ECO:0000313" key="3">
    <source>
        <dbReference type="Proteomes" id="UP000161081"/>
    </source>
</evidence>
<name>U5NEA5_9ADEN</name>
<evidence type="ECO:0000313" key="2">
    <source>
        <dbReference type="EMBL" id="AGX93295.1"/>
    </source>
</evidence>
<dbReference type="EMBL" id="KF477312">
    <property type="protein sequence ID" value="AGX93295.1"/>
    <property type="molecule type" value="Genomic_DNA"/>
</dbReference>
<dbReference type="GO" id="GO:0019079">
    <property type="term" value="P:viral genome replication"/>
    <property type="evidence" value="ECO:0007669"/>
    <property type="project" value="InterPro"/>
</dbReference>
<dbReference type="Gene3D" id="3.40.50.300">
    <property type="entry name" value="P-loop containing nucleotide triphosphate hydrolases"/>
    <property type="match status" value="1"/>
</dbReference>
<dbReference type="OrthoDB" id="6479at10239"/>